<reference evidence="4" key="1">
    <citation type="submission" date="2021-01" db="EMBL/GenBank/DDBJ databases">
        <title>Whole genome shotgun sequence of Demequina activiva NBRC 110675.</title>
        <authorList>
            <person name="Komaki H."/>
            <person name="Tamura T."/>
        </authorList>
    </citation>
    <scope>NUCLEOTIDE SEQUENCE</scope>
    <source>
        <strain evidence="4">NBRC 110675</strain>
    </source>
</reference>
<evidence type="ECO:0000313" key="4">
    <source>
        <dbReference type="EMBL" id="GIG53671.1"/>
    </source>
</evidence>
<dbReference type="InterPro" id="IPR011098">
    <property type="entry name" value="G5_dom"/>
</dbReference>
<sequence>MSYRRRAAVPGGRRESRQRSVSRTRTTRTLAGSVALTAFAVGSFASVGVNAWAQDGTESSTSLDLAQQVAPVSADAADLEVVTRTEEESIAHDSVQEKDFDEYEGTSKVVTEGEDGTALVSYTVTLKDGVEVERDAGIRVVVDEPVDEVVAVGALKEPVIPKTSNAGANRALGQQLAANRGWTGTEWECLNALFTKESNWRHNAENRSSGAYGIPQSLPGSKMASVGADWRTNPATQITWGLNYISGRYGTPCGAWSHSVNRGWY</sequence>
<keyword evidence="1" id="KW-0732">Signal</keyword>
<gene>
    <name evidence="4" type="ORF">Dac01nite_04230</name>
</gene>
<dbReference type="InterPro" id="IPR023346">
    <property type="entry name" value="Lysozyme-like_dom_sf"/>
</dbReference>
<evidence type="ECO:0000259" key="3">
    <source>
        <dbReference type="PROSITE" id="PS51109"/>
    </source>
</evidence>
<feature type="region of interest" description="Disordered" evidence="2">
    <location>
        <begin position="1"/>
        <end position="26"/>
    </location>
</feature>
<dbReference type="Pfam" id="PF07501">
    <property type="entry name" value="G5"/>
    <property type="match status" value="1"/>
</dbReference>
<organism evidence="4 5">
    <name type="scientific">Demequina activiva</name>
    <dbReference type="NCBI Taxonomy" id="1582364"/>
    <lineage>
        <taxon>Bacteria</taxon>
        <taxon>Bacillati</taxon>
        <taxon>Actinomycetota</taxon>
        <taxon>Actinomycetes</taxon>
        <taxon>Micrococcales</taxon>
        <taxon>Demequinaceae</taxon>
        <taxon>Demequina</taxon>
    </lineage>
</organism>
<dbReference type="SMART" id="SM01208">
    <property type="entry name" value="G5"/>
    <property type="match status" value="1"/>
</dbReference>
<feature type="domain" description="G5" evidence="3">
    <location>
        <begin position="76"/>
        <end position="156"/>
    </location>
</feature>
<dbReference type="AlphaFoldDB" id="A0A919Q0H1"/>
<keyword evidence="5" id="KW-1185">Reference proteome</keyword>
<dbReference type="Gene3D" id="1.10.530.10">
    <property type="match status" value="1"/>
</dbReference>
<evidence type="ECO:0000256" key="1">
    <source>
        <dbReference type="ARBA" id="ARBA00022729"/>
    </source>
</evidence>
<dbReference type="InterPro" id="IPR008258">
    <property type="entry name" value="Transglycosylase_SLT_dom_1"/>
</dbReference>
<evidence type="ECO:0000256" key="2">
    <source>
        <dbReference type="SAM" id="MobiDB-lite"/>
    </source>
</evidence>
<comment type="caution">
    <text evidence="4">The sequence shown here is derived from an EMBL/GenBank/DDBJ whole genome shotgun (WGS) entry which is preliminary data.</text>
</comment>
<evidence type="ECO:0000313" key="5">
    <source>
        <dbReference type="Proteomes" id="UP000652354"/>
    </source>
</evidence>
<dbReference type="RefSeq" id="WP_203653105.1">
    <property type="nucleotide sequence ID" value="NZ_BONR01000001.1"/>
</dbReference>
<dbReference type="Proteomes" id="UP000652354">
    <property type="component" value="Unassembled WGS sequence"/>
</dbReference>
<dbReference type="EMBL" id="BONR01000001">
    <property type="protein sequence ID" value="GIG53671.1"/>
    <property type="molecule type" value="Genomic_DNA"/>
</dbReference>
<dbReference type="SUPFAM" id="SSF53955">
    <property type="entry name" value="Lysozyme-like"/>
    <property type="match status" value="1"/>
</dbReference>
<name>A0A919Q0H1_9MICO</name>
<accession>A0A919Q0H1</accession>
<dbReference type="Pfam" id="PF01464">
    <property type="entry name" value="SLT"/>
    <property type="match status" value="1"/>
</dbReference>
<dbReference type="Gene3D" id="2.20.230.10">
    <property type="entry name" value="Resuscitation-promoting factor rpfb"/>
    <property type="match status" value="1"/>
</dbReference>
<dbReference type="PROSITE" id="PS51109">
    <property type="entry name" value="G5"/>
    <property type="match status" value="1"/>
</dbReference>
<proteinExistence type="predicted"/>
<protein>
    <recommendedName>
        <fullName evidence="3">G5 domain-containing protein</fullName>
    </recommendedName>
</protein>